<feature type="compositionally biased region" description="Pro residues" evidence="2">
    <location>
        <begin position="238"/>
        <end position="260"/>
    </location>
</feature>
<dbReference type="Pfam" id="PF10630">
    <property type="entry name" value="DUF2476"/>
    <property type="match status" value="1"/>
</dbReference>
<keyword evidence="3" id="KW-1185">Reference proteome</keyword>
<evidence type="ECO:0000256" key="2">
    <source>
        <dbReference type="SAM" id="MobiDB-lite"/>
    </source>
</evidence>
<comment type="similarity">
    <text evidence="1">Belongs to the PRR23 family.</text>
</comment>
<dbReference type="RefSeq" id="XP_004875685.2">
    <property type="nucleotide sequence ID" value="XM_004875628.2"/>
</dbReference>
<organism evidence="3 4">
    <name type="scientific">Heterocephalus glaber</name>
    <name type="common">Naked mole rat</name>
    <dbReference type="NCBI Taxonomy" id="10181"/>
    <lineage>
        <taxon>Eukaryota</taxon>
        <taxon>Metazoa</taxon>
        <taxon>Chordata</taxon>
        <taxon>Craniata</taxon>
        <taxon>Vertebrata</taxon>
        <taxon>Euteleostomi</taxon>
        <taxon>Mammalia</taxon>
        <taxon>Eutheria</taxon>
        <taxon>Euarchontoglires</taxon>
        <taxon>Glires</taxon>
        <taxon>Rodentia</taxon>
        <taxon>Hystricomorpha</taxon>
        <taxon>Bathyergidae</taxon>
        <taxon>Heterocephalus</taxon>
    </lineage>
</organism>
<evidence type="ECO:0000256" key="1">
    <source>
        <dbReference type="ARBA" id="ARBA00009113"/>
    </source>
</evidence>
<feature type="region of interest" description="Disordered" evidence="2">
    <location>
        <begin position="203"/>
        <end position="260"/>
    </location>
</feature>
<dbReference type="PANTHER" id="PTHR31813:SF4">
    <property type="entry name" value="PROLINE-RICH PROTEIN 23A"/>
    <property type="match status" value="1"/>
</dbReference>
<dbReference type="AlphaFoldDB" id="A0AAX6QGU3"/>
<feature type="compositionally biased region" description="Pro residues" evidence="2">
    <location>
        <begin position="203"/>
        <end position="218"/>
    </location>
</feature>
<proteinExistence type="inferred from homology"/>
<gene>
    <name evidence="4" type="primary">LOC101709313</name>
</gene>
<protein>
    <submittedName>
        <fullName evidence="4">Proline-rich protein 23A-like</fullName>
    </submittedName>
</protein>
<feature type="compositionally biased region" description="Pro residues" evidence="2">
    <location>
        <begin position="50"/>
        <end position="59"/>
    </location>
</feature>
<name>A0AAX6QGU3_HETGA</name>
<accession>A0AAX6QGU3</accession>
<dbReference type="KEGG" id="hgl:101709313"/>
<sequence length="260" mass="27167">MAMRPRSPGADPAPCCAPQQHGGPGPAKRRRLEDHAGPETRAAPLLQDPADPPGTPAPTPTSTCVSVLLLGARCALQLPLQDGGQLLLEPAPDSVLQVTLQDHSLLLCSTHRGSAGQSHSLEGLDAPGAHLGPALGNHVVVVVVFVEQRGFCASVPETPEMAGHEEAQAHEDAHPVFLAPYPDPAAGFTAGLPLWPAAVPSHHPPGPVPQPWPLPPASPFAGGSPGLVFDQDDFHLPRPFPTSPLQPLPPFPTPWPHERP</sequence>
<reference evidence="4" key="1">
    <citation type="submission" date="2025-08" db="UniProtKB">
        <authorList>
            <consortium name="RefSeq"/>
        </authorList>
    </citation>
    <scope>IDENTIFICATION</scope>
</reference>
<dbReference type="GeneID" id="101709313"/>
<dbReference type="InterPro" id="IPR018903">
    <property type="entry name" value="PRR23"/>
</dbReference>
<evidence type="ECO:0000313" key="4">
    <source>
        <dbReference type="RefSeq" id="XP_004875685.2"/>
    </source>
</evidence>
<dbReference type="PANTHER" id="PTHR31813">
    <property type="entry name" value="PROLINE-RICH PROTEIN 23B"/>
    <property type="match status" value="1"/>
</dbReference>
<feature type="non-terminal residue" evidence="4">
    <location>
        <position position="260"/>
    </location>
</feature>
<feature type="region of interest" description="Disordered" evidence="2">
    <location>
        <begin position="1"/>
        <end position="61"/>
    </location>
</feature>
<evidence type="ECO:0000313" key="3">
    <source>
        <dbReference type="Proteomes" id="UP000694906"/>
    </source>
</evidence>
<dbReference type="Proteomes" id="UP000694906">
    <property type="component" value="Unplaced"/>
</dbReference>